<comment type="caution">
    <text evidence="1">The sequence shown here is derived from an EMBL/GenBank/DDBJ whole genome shotgun (WGS) entry which is preliminary data.</text>
</comment>
<protein>
    <submittedName>
        <fullName evidence="1">Uncharacterized protein</fullName>
    </submittedName>
</protein>
<proteinExistence type="predicted"/>
<accession>A0AC60PHF8</accession>
<name>A0AC60PHF8_IXOPE</name>
<reference evidence="1 2" key="1">
    <citation type="journal article" date="2020" name="Cell">
        <title>Large-Scale Comparative Analyses of Tick Genomes Elucidate Their Genetic Diversity and Vector Capacities.</title>
        <authorList>
            <consortium name="Tick Genome and Microbiome Consortium (TIGMIC)"/>
            <person name="Jia N."/>
            <person name="Wang J."/>
            <person name="Shi W."/>
            <person name="Du L."/>
            <person name="Sun Y."/>
            <person name="Zhan W."/>
            <person name="Jiang J.F."/>
            <person name="Wang Q."/>
            <person name="Zhang B."/>
            <person name="Ji P."/>
            <person name="Bell-Sakyi L."/>
            <person name="Cui X.M."/>
            <person name="Yuan T.T."/>
            <person name="Jiang B.G."/>
            <person name="Yang W.F."/>
            <person name="Lam T.T."/>
            <person name="Chang Q.C."/>
            <person name="Ding S.J."/>
            <person name="Wang X.J."/>
            <person name="Zhu J.G."/>
            <person name="Ruan X.D."/>
            <person name="Zhao L."/>
            <person name="Wei J.T."/>
            <person name="Ye R.Z."/>
            <person name="Que T.C."/>
            <person name="Du C.H."/>
            <person name="Zhou Y.H."/>
            <person name="Cheng J.X."/>
            <person name="Dai P.F."/>
            <person name="Guo W.B."/>
            <person name="Han X.H."/>
            <person name="Huang E.J."/>
            <person name="Li L.F."/>
            <person name="Wei W."/>
            <person name="Gao Y.C."/>
            <person name="Liu J.Z."/>
            <person name="Shao H.Z."/>
            <person name="Wang X."/>
            <person name="Wang C.C."/>
            <person name="Yang T.C."/>
            <person name="Huo Q.B."/>
            <person name="Li W."/>
            <person name="Chen H.Y."/>
            <person name="Chen S.E."/>
            <person name="Zhou L.G."/>
            <person name="Ni X.B."/>
            <person name="Tian J.H."/>
            <person name="Sheng Y."/>
            <person name="Liu T."/>
            <person name="Pan Y.S."/>
            <person name="Xia L.Y."/>
            <person name="Li J."/>
            <person name="Zhao F."/>
            <person name="Cao W.C."/>
        </authorList>
    </citation>
    <scope>NUCLEOTIDE SEQUENCE [LARGE SCALE GENOMIC DNA]</scope>
    <source>
        <strain evidence="1">Iper-2018</strain>
    </source>
</reference>
<evidence type="ECO:0000313" key="1">
    <source>
        <dbReference type="EMBL" id="KAG0419840.1"/>
    </source>
</evidence>
<organism evidence="1 2">
    <name type="scientific">Ixodes persulcatus</name>
    <name type="common">Taiga tick</name>
    <dbReference type="NCBI Taxonomy" id="34615"/>
    <lineage>
        <taxon>Eukaryota</taxon>
        <taxon>Metazoa</taxon>
        <taxon>Ecdysozoa</taxon>
        <taxon>Arthropoda</taxon>
        <taxon>Chelicerata</taxon>
        <taxon>Arachnida</taxon>
        <taxon>Acari</taxon>
        <taxon>Parasitiformes</taxon>
        <taxon>Ixodida</taxon>
        <taxon>Ixodoidea</taxon>
        <taxon>Ixodidae</taxon>
        <taxon>Ixodinae</taxon>
        <taxon>Ixodes</taxon>
    </lineage>
</organism>
<gene>
    <name evidence="1" type="ORF">HPB47_003834</name>
</gene>
<keyword evidence="2" id="KW-1185">Reference proteome</keyword>
<evidence type="ECO:0000313" key="2">
    <source>
        <dbReference type="Proteomes" id="UP000805193"/>
    </source>
</evidence>
<sequence>MLLYLRRRHPSREWVRFLLRSRETFGEYHHLVRDMRLDDGQDFYRYFRMTRQRFDHLLSLVGPHLQKKTTFWRKPISPEERLALTIRYLAHGSSQLITSMCYRLGRSTASSIIRETCQALHKVLDPLYRPPSCLRQWGFHHRHTCRKQEQGCHLCLWAMKQNSFGILVARWRIFKQPIQASPETLEAIVWACVSVHNYLRVCDETENPERRYCPANYVDRETEVGEVVTGRWRADAADGSALSDVSRIGSNMHAASAKQIRDKLTRYFCSRHGEVPWQYKVIFRGAAPAEPSDR</sequence>
<dbReference type="EMBL" id="JABSTQ010010571">
    <property type="protein sequence ID" value="KAG0419840.1"/>
    <property type="molecule type" value="Genomic_DNA"/>
</dbReference>
<dbReference type="Proteomes" id="UP000805193">
    <property type="component" value="Unassembled WGS sequence"/>
</dbReference>